<proteinExistence type="predicted"/>
<sequence>MGEEKLQHFRGKQTQHLHQNSLRVKQHTLHLHHPQQHWNKTGPDVVTFCTP</sequence>
<comment type="caution">
    <text evidence="1">The sequence shown here is derived from an EMBL/GenBank/DDBJ whole genome shotgun (WGS) entry which is preliminary data.</text>
</comment>
<reference evidence="1" key="1">
    <citation type="submission" date="2020-07" db="EMBL/GenBank/DDBJ databases">
        <title>Clarias magur genome sequencing, assembly and annotation.</title>
        <authorList>
            <person name="Kushwaha B."/>
            <person name="Kumar R."/>
            <person name="Das P."/>
            <person name="Joshi C.G."/>
            <person name="Kumar D."/>
            <person name="Nagpure N.S."/>
            <person name="Pandey M."/>
            <person name="Agarwal S."/>
            <person name="Srivastava S."/>
            <person name="Singh M."/>
            <person name="Sahoo L."/>
            <person name="Jayasankar P."/>
            <person name="Meher P.K."/>
            <person name="Koringa P.G."/>
            <person name="Iquebal M.A."/>
            <person name="Das S.P."/>
            <person name="Bit A."/>
            <person name="Patnaik S."/>
            <person name="Patel N."/>
            <person name="Shah T.M."/>
            <person name="Hinsu A."/>
            <person name="Jena J.K."/>
        </authorList>
    </citation>
    <scope>NUCLEOTIDE SEQUENCE</scope>
    <source>
        <strain evidence="1">CIFAMagur01</strain>
        <tissue evidence="1">Testis</tissue>
    </source>
</reference>
<gene>
    <name evidence="1" type="primary">larC</name>
    <name evidence="1" type="ORF">DAT39_020986</name>
</gene>
<organism evidence="1 2">
    <name type="scientific">Clarias magur</name>
    <name type="common">Asian catfish</name>
    <name type="synonym">Macropteronotus magur</name>
    <dbReference type="NCBI Taxonomy" id="1594786"/>
    <lineage>
        <taxon>Eukaryota</taxon>
        <taxon>Metazoa</taxon>
        <taxon>Chordata</taxon>
        <taxon>Craniata</taxon>
        <taxon>Vertebrata</taxon>
        <taxon>Euteleostomi</taxon>
        <taxon>Actinopterygii</taxon>
        <taxon>Neopterygii</taxon>
        <taxon>Teleostei</taxon>
        <taxon>Ostariophysi</taxon>
        <taxon>Siluriformes</taxon>
        <taxon>Clariidae</taxon>
        <taxon>Clarias</taxon>
    </lineage>
</organism>
<protein>
    <submittedName>
        <fullName evidence="1">Pyridinium-3,5-bisthiocarboxylic acid mononucleotide nickel insertion protein</fullName>
    </submittedName>
</protein>
<keyword evidence="2" id="KW-1185">Reference proteome</keyword>
<dbReference type="EMBL" id="QNUK01000828">
    <property type="protein sequence ID" value="KAF5889308.1"/>
    <property type="molecule type" value="Genomic_DNA"/>
</dbReference>
<accession>A0A8J4X0P0</accession>
<evidence type="ECO:0000313" key="1">
    <source>
        <dbReference type="EMBL" id="KAF5889308.1"/>
    </source>
</evidence>
<dbReference type="Proteomes" id="UP000727407">
    <property type="component" value="Unassembled WGS sequence"/>
</dbReference>
<name>A0A8J4X0P0_CLAMG</name>
<dbReference type="AlphaFoldDB" id="A0A8J4X0P0"/>
<evidence type="ECO:0000313" key="2">
    <source>
        <dbReference type="Proteomes" id="UP000727407"/>
    </source>
</evidence>